<feature type="transmembrane region" description="Helical" evidence="9">
    <location>
        <begin position="79"/>
        <end position="97"/>
    </location>
</feature>
<feature type="transmembrane region" description="Helical" evidence="9">
    <location>
        <begin position="290"/>
        <end position="307"/>
    </location>
</feature>
<evidence type="ECO:0000256" key="2">
    <source>
        <dbReference type="ARBA" id="ARBA00022448"/>
    </source>
</evidence>
<comment type="similarity">
    <text evidence="7">Belongs to the major facilitator superfamily. Drug:H(+) antiporter-3 (DHA3) (TC 2.A.1.21) family.</text>
</comment>
<evidence type="ECO:0000256" key="3">
    <source>
        <dbReference type="ARBA" id="ARBA00022475"/>
    </source>
</evidence>
<keyword evidence="4 9" id="KW-0812">Transmembrane</keyword>
<evidence type="ECO:0000256" key="9">
    <source>
        <dbReference type="SAM" id="Phobius"/>
    </source>
</evidence>
<dbReference type="GO" id="GO:0022857">
    <property type="term" value="F:transmembrane transporter activity"/>
    <property type="evidence" value="ECO:0007669"/>
    <property type="project" value="InterPro"/>
</dbReference>
<keyword evidence="6 9" id="KW-0472">Membrane</keyword>
<dbReference type="InterPro" id="IPR036259">
    <property type="entry name" value="MFS_trans_sf"/>
</dbReference>
<feature type="transmembrane region" description="Helical" evidence="9">
    <location>
        <begin position="54"/>
        <end position="73"/>
    </location>
</feature>
<keyword evidence="2" id="KW-0813">Transport</keyword>
<feature type="transmembrane region" description="Helical" evidence="9">
    <location>
        <begin position="253"/>
        <end position="278"/>
    </location>
</feature>
<evidence type="ECO:0000259" key="10">
    <source>
        <dbReference type="PROSITE" id="PS50850"/>
    </source>
</evidence>
<comment type="subcellular location">
    <subcellularLocation>
        <location evidence="1">Cell membrane</location>
        <topology evidence="1">Multi-pass membrane protein</topology>
    </subcellularLocation>
</comment>
<dbReference type="PANTHER" id="PTHR23513:SF9">
    <property type="entry name" value="ENTEROBACTIN EXPORTER ENTS"/>
    <property type="match status" value="1"/>
</dbReference>
<dbReference type="EMBL" id="CAEZUP010000057">
    <property type="protein sequence ID" value="CAB4614771.1"/>
    <property type="molecule type" value="Genomic_DNA"/>
</dbReference>
<feature type="transmembrane region" description="Helical" evidence="9">
    <location>
        <begin position="24"/>
        <end position="42"/>
    </location>
</feature>
<dbReference type="CDD" id="cd06173">
    <property type="entry name" value="MFS_MefA_like"/>
    <property type="match status" value="1"/>
</dbReference>
<feature type="transmembrane region" description="Helical" evidence="9">
    <location>
        <begin position="146"/>
        <end position="165"/>
    </location>
</feature>
<reference evidence="11" key="1">
    <citation type="submission" date="2020-05" db="EMBL/GenBank/DDBJ databases">
        <authorList>
            <person name="Chiriac C."/>
            <person name="Salcher M."/>
            <person name="Ghai R."/>
            <person name="Kavagutti S V."/>
        </authorList>
    </citation>
    <scope>NUCLEOTIDE SEQUENCE</scope>
</reference>
<dbReference type="AlphaFoldDB" id="A0A6J6HLT7"/>
<evidence type="ECO:0000256" key="4">
    <source>
        <dbReference type="ARBA" id="ARBA00022692"/>
    </source>
</evidence>
<sequence length="442" mass="45870">MAAVAQVTALGKQLYDLSGRDLDLGLLGLAEFVPAMLLMTVTGSLADRFDRRRLVSLGLIGELVCSGGLAWYATTGNTATWPIFALVIAFGTSRAFVNPALRSLPADIAPPGGLPRLVAFNVAGWQTAIIVGPVMAGFLYIGAPSWPFYACMVLAGLGAIAIQFARPRRVHADAGPASVAGPASAALIDLSDESRPAELLDVTGEAYAASIGNPREVVDVDGITESAADGDVPAKSRWHEAFEGIRVIRGNPILLGAISLDLFAVLFGGAVALLPAIAEKRLNVDAVGLGWLRAAGGIGAAAVTVWLSTRPLRRHIGPILFTTVALFGIFTIVLGLTHSFLVAFIAMVLLSAADSVSVFIRATLVPLVTPNAARGRVMAVEGVFLGASNELGAFESGVLGQIIGTAGAVVFGGLATLGVVGIWVISFPQLARFDRFPEKPPD</sequence>
<feature type="transmembrane region" description="Helical" evidence="9">
    <location>
        <begin position="319"/>
        <end position="350"/>
    </location>
</feature>
<dbReference type="SUPFAM" id="SSF103473">
    <property type="entry name" value="MFS general substrate transporter"/>
    <property type="match status" value="1"/>
</dbReference>
<dbReference type="PANTHER" id="PTHR23513">
    <property type="entry name" value="INTEGRAL MEMBRANE EFFLUX PROTEIN-RELATED"/>
    <property type="match status" value="1"/>
</dbReference>
<keyword evidence="3" id="KW-1003">Cell membrane</keyword>
<name>A0A6J6HLT7_9ZZZZ</name>
<organism evidence="11">
    <name type="scientific">freshwater metagenome</name>
    <dbReference type="NCBI Taxonomy" id="449393"/>
    <lineage>
        <taxon>unclassified sequences</taxon>
        <taxon>metagenomes</taxon>
        <taxon>ecological metagenomes</taxon>
    </lineage>
</organism>
<gene>
    <name evidence="11" type="ORF">UFOPK1835_01324</name>
</gene>
<proteinExistence type="inferred from homology"/>
<protein>
    <recommendedName>
        <fullName evidence="8">Multidrug efflux pump Tap</fullName>
    </recommendedName>
</protein>
<evidence type="ECO:0000256" key="5">
    <source>
        <dbReference type="ARBA" id="ARBA00022989"/>
    </source>
</evidence>
<accession>A0A6J6HLT7</accession>
<dbReference type="Gene3D" id="1.20.1250.20">
    <property type="entry name" value="MFS general substrate transporter like domains"/>
    <property type="match status" value="1"/>
</dbReference>
<dbReference type="InterPro" id="IPR011701">
    <property type="entry name" value="MFS"/>
</dbReference>
<evidence type="ECO:0000313" key="11">
    <source>
        <dbReference type="EMBL" id="CAB4614771.1"/>
    </source>
</evidence>
<dbReference type="PROSITE" id="PS50850">
    <property type="entry name" value="MFS"/>
    <property type="match status" value="1"/>
</dbReference>
<evidence type="ECO:0000256" key="1">
    <source>
        <dbReference type="ARBA" id="ARBA00004651"/>
    </source>
</evidence>
<evidence type="ECO:0000256" key="8">
    <source>
        <dbReference type="ARBA" id="ARBA00040914"/>
    </source>
</evidence>
<feature type="transmembrane region" description="Helical" evidence="9">
    <location>
        <begin position="398"/>
        <end position="425"/>
    </location>
</feature>
<dbReference type="GO" id="GO:0005886">
    <property type="term" value="C:plasma membrane"/>
    <property type="evidence" value="ECO:0007669"/>
    <property type="project" value="UniProtKB-SubCell"/>
</dbReference>
<dbReference type="InterPro" id="IPR020846">
    <property type="entry name" value="MFS_dom"/>
</dbReference>
<feature type="domain" description="Major facilitator superfamily (MFS) profile" evidence="10">
    <location>
        <begin position="1"/>
        <end position="170"/>
    </location>
</feature>
<evidence type="ECO:0000256" key="7">
    <source>
        <dbReference type="ARBA" id="ARBA00038075"/>
    </source>
</evidence>
<evidence type="ECO:0000256" key="6">
    <source>
        <dbReference type="ARBA" id="ARBA00023136"/>
    </source>
</evidence>
<keyword evidence="5 9" id="KW-1133">Transmembrane helix</keyword>
<dbReference type="Pfam" id="PF07690">
    <property type="entry name" value="MFS_1"/>
    <property type="match status" value="1"/>
</dbReference>
<feature type="transmembrane region" description="Helical" evidence="9">
    <location>
        <begin position="118"/>
        <end position="140"/>
    </location>
</feature>